<evidence type="ECO:0000259" key="1">
    <source>
        <dbReference type="Pfam" id="PF00266"/>
    </source>
</evidence>
<dbReference type="OrthoDB" id="10264306at2759"/>
<dbReference type="RefSeq" id="XP_033391971.1">
    <property type="nucleotide sequence ID" value="XM_033541393.1"/>
</dbReference>
<dbReference type="GeneID" id="54298889"/>
<sequence length="369" mass="39381">MAGGCMSGMFGRRTDQVRLFAYPGQSNMTGRRLPLSWPAEIRASPQTDSANTFILLDAAALATTAPLNNVFRNPATAPDFTCVSFYKIFGFPDLGGLIIRKNPATMRILASRRYFGGGSVDMVTVLGDDAFHAKKTINLHSSLEDGTLPFHSIIALGTAIDTHEKLFGSMAQISSHTAALVRELYTGLTSLRHSNGLPVARIYNEQSAMYGDARTQGAAIALNIQRPDGSIIAPSAVETAANAAHIYLRSGSLCNPGGAAAYLEWSGAGLRQLYAEGLRCGAPSEIHAGKPVGLVRASLGTMSILADVEAFVTFLREQYVDCMADCGAVPEAMSYDSSTKLDFGDSEKHAPQAVDVENQAGWSLFRCCL</sequence>
<accession>A0A6A6AYJ3</accession>
<name>A0A6A6AYJ3_9PEZI</name>
<keyword evidence="3" id="KW-1185">Reference proteome</keyword>
<dbReference type="InterPro" id="IPR000192">
    <property type="entry name" value="Aminotrans_V_dom"/>
</dbReference>
<dbReference type="PANTHER" id="PTHR14237">
    <property type="entry name" value="MOLYBDOPTERIN COFACTOR SULFURASE MOSC"/>
    <property type="match status" value="1"/>
</dbReference>
<proteinExistence type="predicted"/>
<dbReference type="Gene3D" id="3.40.640.10">
    <property type="entry name" value="Type I PLP-dependent aspartate aminotransferase-like (Major domain)"/>
    <property type="match status" value="1"/>
</dbReference>
<reference evidence="2" key="1">
    <citation type="journal article" date="2020" name="Stud. Mycol.">
        <title>101 Dothideomycetes genomes: a test case for predicting lifestyles and emergence of pathogens.</title>
        <authorList>
            <person name="Haridas S."/>
            <person name="Albert R."/>
            <person name="Binder M."/>
            <person name="Bloem J."/>
            <person name="Labutti K."/>
            <person name="Salamov A."/>
            <person name="Andreopoulos B."/>
            <person name="Baker S."/>
            <person name="Barry K."/>
            <person name="Bills G."/>
            <person name="Bluhm B."/>
            <person name="Cannon C."/>
            <person name="Castanera R."/>
            <person name="Culley D."/>
            <person name="Daum C."/>
            <person name="Ezra D."/>
            <person name="Gonzalez J."/>
            <person name="Henrissat B."/>
            <person name="Kuo A."/>
            <person name="Liang C."/>
            <person name="Lipzen A."/>
            <person name="Lutzoni F."/>
            <person name="Magnuson J."/>
            <person name="Mondo S."/>
            <person name="Nolan M."/>
            <person name="Ohm R."/>
            <person name="Pangilinan J."/>
            <person name="Park H.-J."/>
            <person name="Ramirez L."/>
            <person name="Alfaro M."/>
            <person name="Sun H."/>
            <person name="Tritt A."/>
            <person name="Yoshinaga Y."/>
            <person name="Zwiers L.-H."/>
            <person name="Turgeon B."/>
            <person name="Goodwin S."/>
            <person name="Spatafora J."/>
            <person name="Crous P."/>
            <person name="Grigoriev I."/>
        </authorList>
    </citation>
    <scope>NUCLEOTIDE SEQUENCE</scope>
    <source>
        <strain evidence="2">CBS 121167</strain>
    </source>
</reference>
<gene>
    <name evidence="2" type="ORF">K452DRAFT_292531</name>
</gene>
<organism evidence="2 3">
    <name type="scientific">Aplosporella prunicola CBS 121167</name>
    <dbReference type="NCBI Taxonomy" id="1176127"/>
    <lineage>
        <taxon>Eukaryota</taxon>
        <taxon>Fungi</taxon>
        <taxon>Dikarya</taxon>
        <taxon>Ascomycota</taxon>
        <taxon>Pezizomycotina</taxon>
        <taxon>Dothideomycetes</taxon>
        <taxon>Dothideomycetes incertae sedis</taxon>
        <taxon>Botryosphaeriales</taxon>
        <taxon>Aplosporellaceae</taxon>
        <taxon>Aplosporella</taxon>
    </lineage>
</organism>
<feature type="domain" description="Aminotransferase class V" evidence="1">
    <location>
        <begin position="14"/>
        <end position="311"/>
    </location>
</feature>
<dbReference type="GO" id="GO:0043545">
    <property type="term" value="P:molybdopterin cofactor metabolic process"/>
    <property type="evidence" value="ECO:0007669"/>
    <property type="project" value="TreeGrafter"/>
</dbReference>
<protein>
    <recommendedName>
        <fullName evidence="1">Aminotransferase class V domain-containing protein</fullName>
    </recommendedName>
</protein>
<dbReference type="EMBL" id="ML995527">
    <property type="protein sequence ID" value="KAF2136253.1"/>
    <property type="molecule type" value="Genomic_DNA"/>
</dbReference>
<dbReference type="InterPro" id="IPR015424">
    <property type="entry name" value="PyrdxlP-dep_Trfase"/>
</dbReference>
<dbReference type="Proteomes" id="UP000799438">
    <property type="component" value="Unassembled WGS sequence"/>
</dbReference>
<dbReference type="AlphaFoldDB" id="A0A6A6AYJ3"/>
<evidence type="ECO:0000313" key="2">
    <source>
        <dbReference type="EMBL" id="KAF2136253.1"/>
    </source>
</evidence>
<dbReference type="InterPro" id="IPR015422">
    <property type="entry name" value="PyrdxlP-dep_Trfase_small"/>
</dbReference>
<dbReference type="Pfam" id="PF00266">
    <property type="entry name" value="Aminotran_5"/>
    <property type="match status" value="1"/>
</dbReference>
<dbReference type="InterPro" id="IPR015421">
    <property type="entry name" value="PyrdxlP-dep_Trfase_major"/>
</dbReference>
<dbReference type="GO" id="GO:0008265">
    <property type="term" value="F:molybdenum cofactor sulfurtransferase activity"/>
    <property type="evidence" value="ECO:0007669"/>
    <property type="project" value="TreeGrafter"/>
</dbReference>
<dbReference type="SUPFAM" id="SSF53383">
    <property type="entry name" value="PLP-dependent transferases"/>
    <property type="match status" value="1"/>
</dbReference>
<dbReference type="Gene3D" id="3.90.1150.10">
    <property type="entry name" value="Aspartate Aminotransferase, domain 1"/>
    <property type="match status" value="1"/>
</dbReference>
<dbReference type="PANTHER" id="PTHR14237:SF80">
    <property type="entry name" value="MOLYBDENUM COFACTOR SULFURASE"/>
    <property type="match status" value="1"/>
</dbReference>
<evidence type="ECO:0000313" key="3">
    <source>
        <dbReference type="Proteomes" id="UP000799438"/>
    </source>
</evidence>